<dbReference type="Pfam" id="PF01753">
    <property type="entry name" value="zf-MYND"/>
    <property type="match status" value="1"/>
</dbReference>
<evidence type="ECO:0000256" key="3">
    <source>
        <dbReference type="ARBA" id="ARBA00022833"/>
    </source>
</evidence>
<feature type="domain" description="MYND-type" evidence="4">
    <location>
        <begin position="162"/>
        <end position="193"/>
    </location>
</feature>
<dbReference type="Gene3D" id="6.10.140.2220">
    <property type="match status" value="1"/>
</dbReference>
<reference evidence="7" key="1">
    <citation type="journal article" date="2023" name="Commun. Biol.">
        <title>Genome analysis of Parmales, the sister group of diatoms, reveals the evolutionary specialization of diatoms from phago-mixotrophs to photoautotrophs.</title>
        <authorList>
            <person name="Ban H."/>
            <person name="Sato S."/>
            <person name="Yoshikawa S."/>
            <person name="Yamada K."/>
            <person name="Nakamura Y."/>
            <person name="Ichinomiya M."/>
            <person name="Sato N."/>
            <person name="Blanc-Mathieu R."/>
            <person name="Endo H."/>
            <person name="Kuwata A."/>
            <person name="Ogata H."/>
        </authorList>
    </citation>
    <scope>NUCLEOTIDE SEQUENCE [LARGE SCALE GENOMIC DNA]</scope>
    <source>
        <strain evidence="7">NIES 3699</strain>
    </source>
</reference>
<keyword evidence="1" id="KW-0479">Metal-binding</keyword>
<dbReference type="EMBL" id="BRXX01000540">
    <property type="protein sequence ID" value="GMI16014.1"/>
    <property type="molecule type" value="Genomic_DNA"/>
</dbReference>
<dbReference type="SUPFAM" id="SSF144232">
    <property type="entry name" value="HIT/MYND zinc finger-like"/>
    <property type="match status" value="1"/>
</dbReference>
<accession>A0A9W7FNL7</accession>
<evidence type="ECO:0000256" key="2">
    <source>
        <dbReference type="ARBA" id="ARBA00022771"/>
    </source>
</evidence>
<evidence type="ECO:0000256" key="1">
    <source>
        <dbReference type="ARBA" id="ARBA00022723"/>
    </source>
</evidence>
<dbReference type="AlphaFoldDB" id="A0A9W7FNL7"/>
<evidence type="ECO:0000259" key="5">
    <source>
        <dbReference type="Pfam" id="PF20179"/>
    </source>
</evidence>
<organism evidence="6 7">
    <name type="scientific">Triparma verrucosa</name>
    <dbReference type="NCBI Taxonomy" id="1606542"/>
    <lineage>
        <taxon>Eukaryota</taxon>
        <taxon>Sar</taxon>
        <taxon>Stramenopiles</taxon>
        <taxon>Ochrophyta</taxon>
        <taxon>Bolidophyceae</taxon>
        <taxon>Parmales</taxon>
        <taxon>Triparmaceae</taxon>
        <taxon>Triparma</taxon>
    </lineage>
</organism>
<dbReference type="InterPro" id="IPR046824">
    <property type="entry name" value="Mss51-like_C"/>
</dbReference>
<dbReference type="Pfam" id="PF20179">
    <property type="entry name" value="MSS51_C"/>
    <property type="match status" value="1"/>
</dbReference>
<dbReference type="InterPro" id="IPR002893">
    <property type="entry name" value="Znf_MYND"/>
</dbReference>
<evidence type="ECO:0008006" key="8">
    <source>
        <dbReference type="Google" id="ProtNLM"/>
    </source>
</evidence>
<dbReference type="PANTHER" id="PTHR28069">
    <property type="entry name" value="GH20023P"/>
    <property type="match status" value="1"/>
</dbReference>
<protein>
    <recommendedName>
        <fullName evidence="8">MYND-type domain-containing protein</fullName>
    </recommendedName>
</protein>
<dbReference type="GO" id="GO:0008270">
    <property type="term" value="F:zinc ion binding"/>
    <property type="evidence" value="ECO:0007669"/>
    <property type="project" value="UniProtKB-KW"/>
</dbReference>
<keyword evidence="3" id="KW-0862">Zinc</keyword>
<gene>
    <name evidence="6" type="ORF">TrVE_jg149</name>
</gene>
<keyword evidence="7" id="KW-1185">Reference proteome</keyword>
<proteinExistence type="predicted"/>
<keyword evidence="2" id="KW-0863">Zinc-finger</keyword>
<feature type="domain" description="Mitochondrial splicing suppressor 51-like C-terminal" evidence="5">
    <location>
        <begin position="285"/>
        <end position="454"/>
    </location>
</feature>
<dbReference type="Proteomes" id="UP001165160">
    <property type="component" value="Unassembled WGS sequence"/>
</dbReference>
<name>A0A9W7FNL7_9STRA</name>
<sequence>MSESVLPHLSWSVDSDEHRTFRPDEISELMEADNMPLATLPSVADFLLLFSYLSSPAANANEANAAAARELLRSSDFEKVEQYCLFFYHRLQAGVISMASMVRLLDLVAEVFSPKGRESVQLGVVLRSINGRSAPGPRRGACLESQYCQLEGCHLMEEFNAGVNLTRCRDCESVSYCSENCRSRDSARHKAWCRYLKAESMLREGLGPGQSSLRVNLTRGLNFADRCFPPHECVAIDGTKGMGAIGEGGWEAYFRLRREAMKAAKKPQESQFAERLMTDSLSSVMTVAQTMHLLGQGSASELNIWLLGASHEEYQPWEELFVWLPNLKTLRLILIGPSLTMGGPNSMSRSVPGSAGSKTIALRKLICCLHEVPRSLVAELPPPSALFALNSGAIFYPSWQPTLKMAIQSNWAPLVFSAWMQPEALGVREMLLGMGARPVDGLDLRANQWASLIPQDPNDDHGSVPFNNRFVMAIEGK</sequence>
<evidence type="ECO:0000313" key="6">
    <source>
        <dbReference type="EMBL" id="GMI16014.1"/>
    </source>
</evidence>
<evidence type="ECO:0000259" key="4">
    <source>
        <dbReference type="Pfam" id="PF01753"/>
    </source>
</evidence>
<evidence type="ECO:0000313" key="7">
    <source>
        <dbReference type="Proteomes" id="UP001165160"/>
    </source>
</evidence>
<comment type="caution">
    <text evidence="6">The sequence shown here is derived from an EMBL/GenBank/DDBJ whole genome shotgun (WGS) entry which is preliminary data.</text>
</comment>